<name>A0A9R0IGS2_SPIOL</name>
<dbReference type="InterPro" id="IPR013094">
    <property type="entry name" value="AB_hydrolase_3"/>
</dbReference>
<dbReference type="Pfam" id="PF07859">
    <property type="entry name" value="Abhydrolase_3"/>
    <property type="match status" value="1"/>
</dbReference>
<dbReference type="InterPro" id="IPR050466">
    <property type="entry name" value="Carboxylest/Gibb_receptor"/>
</dbReference>
<dbReference type="Proteomes" id="UP000813463">
    <property type="component" value="Chromosome 1"/>
</dbReference>
<evidence type="ECO:0000256" key="1">
    <source>
        <dbReference type="ARBA" id="ARBA00010515"/>
    </source>
</evidence>
<protein>
    <submittedName>
        <fullName evidence="5">2-hydroxyisoflavanone dehydratase</fullName>
    </submittedName>
</protein>
<dbReference type="OrthoDB" id="408631at2759"/>
<evidence type="ECO:0000313" key="5">
    <source>
        <dbReference type="RefSeq" id="XP_021848703.1"/>
    </source>
</evidence>
<feature type="signal peptide" evidence="2">
    <location>
        <begin position="1"/>
        <end position="28"/>
    </location>
</feature>
<feature type="chain" id="PRO_5040151832" evidence="2">
    <location>
        <begin position="29"/>
        <end position="347"/>
    </location>
</feature>
<gene>
    <name evidence="5" type="primary">LOC110788377</name>
</gene>
<dbReference type="Gene3D" id="3.40.50.1820">
    <property type="entry name" value="alpha/beta hydrolase"/>
    <property type="match status" value="1"/>
</dbReference>
<comment type="similarity">
    <text evidence="1">Belongs to the 'GDXG' lipolytic enzyme family.</text>
</comment>
<proteinExistence type="inferred from homology"/>
<keyword evidence="2" id="KW-0732">Signal</keyword>
<dbReference type="GeneID" id="110788377"/>
<reference evidence="5" key="2">
    <citation type="submission" date="2025-08" db="UniProtKB">
        <authorList>
            <consortium name="RefSeq"/>
        </authorList>
    </citation>
    <scope>IDENTIFICATION</scope>
    <source>
        <tissue evidence="5">Leaf</tissue>
    </source>
</reference>
<evidence type="ECO:0000313" key="4">
    <source>
        <dbReference type="Proteomes" id="UP000813463"/>
    </source>
</evidence>
<evidence type="ECO:0000259" key="3">
    <source>
        <dbReference type="Pfam" id="PF07859"/>
    </source>
</evidence>
<dbReference type="SUPFAM" id="SSF53474">
    <property type="entry name" value="alpha/beta-Hydrolases"/>
    <property type="match status" value="1"/>
</dbReference>
<feature type="domain" description="Alpha/beta hydrolase fold-3" evidence="3">
    <location>
        <begin position="103"/>
        <end position="323"/>
    </location>
</feature>
<sequence>MALKIQLFLALFFFLLQLLLLLAQTSEAIKHNKSPIEIQPYIIDYRNGTVLRYYNGPRSFVPPPIDSQVQSKDITIPSSLNHNLRARVFLPARPDPARKIPVLIYFHGGAFCIGSPFGWGDNHFVARVAAEARVIAVAIDYRLYPEFAVPAPLDDAWAALEWVAAHASRTGPGHEPWVAQYGDLQRIFAGGDSSGGTIAHNLAIRAGLSTGPRLHGLFLAMPYFLGSKRVPLEPEYIRFSPNYRVWPYVCNKCKRGVDNAFINPFGPGAPSLSHLGCKKLLVYTAEVDELRGRAIWYYKKVKASRWAGEARWIEAKGQSHIFHISKPDDPATTKLIQDLSAFINTNN</sequence>
<dbReference type="KEGG" id="soe:110788377"/>
<keyword evidence="4" id="KW-1185">Reference proteome</keyword>
<accession>A0A9R0IGS2</accession>
<dbReference type="PANTHER" id="PTHR23024">
    <property type="entry name" value="ARYLACETAMIDE DEACETYLASE"/>
    <property type="match status" value="1"/>
</dbReference>
<dbReference type="GO" id="GO:0016787">
    <property type="term" value="F:hydrolase activity"/>
    <property type="evidence" value="ECO:0007669"/>
    <property type="project" value="InterPro"/>
</dbReference>
<organism evidence="4 5">
    <name type="scientific">Spinacia oleracea</name>
    <name type="common">Spinach</name>
    <dbReference type="NCBI Taxonomy" id="3562"/>
    <lineage>
        <taxon>Eukaryota</taxon>
        <taxon>Viridiplantae</taxon>
        <taxon>Streptophyta</taxon>
        <taxon>Embryophyta</taxon>
        <taxon>Tracheophyta</taxon>
        <taxon>Spermatophyta</taxon>
        <taxon>Magnoliopsida</taxon>
        <taxon>eudicotyledons</taxon>
        <taxon>Gunneridae</taxon>
        <taxon>Pentapetalae</taxon>
        <taxon>Caryophyllales</taxon>
        <taxon>Chenopodiaceae</taxon>
        <taxon>Chenopodioideae</taxon>
        <taxon>Anserineae</taxon>
        <taxon>Spinacia</taxon>
    </lineage>
</organism>
<dbReference type="RefSeq" id="XP_021848703.1">
    <property type="nucleotide sequence ID" value="XM_021993011.2"/>
</dbReference>
<reference evidence="4" key="1">
    <citation type="journal article" date="2021" name="Nat. Commun.">
        <title>Genomic analyses provide insights into spinach domestication and the genetic basis of agronomic traits.</title>
        <authorList>
            <person name="Cai X."/>
            <person name="Sun X."/>
            <person name="Xu C."/>
            <person name="Sun H."/>
            <person name="Wang X."/>
            <person name="Ge C."/>
            <person name="Zhang Z."/>
            <person name="Wang Q."/>
            <person name="Fei Z."/>
            <person name="Jiao C."/>
            <person name="Wang Q."/>
        </authorList>
    </citation>
    <scope>NUCLEOTIDE SEQUENCE [LARGE SCALE GENOMIC DNA]</scope>
    <source>
        <strain evidence="4">cv. Varoflay</strain>
    </source>
</reference>
<dbReference type="InterPro" id="IPR029058">
    <property type="entry name" value="AB_hydrolase_fold"/>
</dbReference>
<dbReference type="AlphaFoldDB" id="A0A9R0IGS2"/>
<dbReference type="PANTHER" id="PTHR23024:SF551">
    <property type="entry name" value="2-HYDROXYISOFLAVANONE DEHYDRATASE-LIKE"/>
    <property type="match status" value="1"/>
</dbReference>
<evidence type="ECO:0000256" key="2">
    <source>
        <dbReference type="SAM" id="SignalP"/>
    </source>
</evidence>